<evidence type="ECO:0000256" key="6">
    <source>
        <dbReference type="ARBA" id="ARBA00022630"/>
    </source>
</evidence>
<dbReference type="GO" id="GO:0050660">
    <property type="term" value="F:flavin adenine dinucleotide binding"/>
    <property type="evidence" value="ECO:0007669"/>
    <property type="project" value="TreeGrafter"/>
</dbReference>
<comment type="function">
    <text evidence="2">Conversion of NADPH, generated by peripheral catabolic pathways, to NADH, which can enter the respiratory chain for energy generation.</text>
</comment>
<dbReference type="EC" id="1.6.1.1" evidence="4"/>
<evidence type="ECO:0000256" key="8">
    <source>
        <dbReference type="ARBA" id="ARBA00022857"/>
    </source>
</evidence>
<comment type="cofactor">
    <cofactor evidence="1">
        <name>FAD</name>
        <dbReference type="ChEBI" id="CHEBI:57692"/>
    </cofactor>
</comment>
<dbReference type="Gene3D" id="3.50.50.60">
    <property type="entry name" value="FAD/NAD(P)-binding domain"/>
    <property type="match status" value="2"/>
</dbReference>
<evidence type="ECO:0000256" key="9">
    <source>
        <dbReference type="ARBA" id="ARBA00023002"/>
    </source>
</evidence>
<keyword evidence="10" id="KW-0520">NAD</keyword>
<organism evidence="14 16">
    <name type="scientific">Plasmodiophora brassicae</name>
    <name type="common">Clubroot disease agent</name>
    <dbReference type="NCBI Taxonomy" id="37360"/>
    <lineage>
        <taxon>Eukaryota</taxon>
        <taxon>Sar</taxon>
        <taxon>Rhizaria</taxon>
        <taxon>Endomyxa</taxon>
        <taxon>Phytomyxea</taxon>
        <taxon>Plasmodiophorida</taxon>
        <taxon>Plasmodiophoridae</taxon>
        <taxon>Plasmodiophora</taxon>
    </lineage>
</organism>
<dbReference type="SUPFAM" id="SSF55424">
    <property type="entry name" value="FAD/NAD-linked reductases, dimerisation (C-terminal) domain"/>
    <property type="match status" value="1"/>
</dbReference>
<dbReference type="InterPro" id="IPR023753">
    <property type="entry name" value="FAD/NAD-binding_dom"/>
</dbReference>
<dbReference type="PANTHER" id="PTHR22912">
    <property type="entry name" value="DISULFIDE OXIDOREDUCTASE"/>
    <property type="match status" value="1"/>
</dbReference>
<keyword evidence="5" id="KW-0963">Cytoplasm</keyword>
<dbReference type="GO" id="GO:0003957">
    <property type="term" value="F:NAD(P)+ transhydrogenase (Si-specific) activity"/>
    <property type="evidence" value="ECO:0007669"/>
    <property type="project" value="UniProtKB-EC"/>
</dbReference>
<evidence type="ECO:0000256" key="2">
    <source>
        <dbReference type="ARBA" id="ARBA00002842"/>
    </source>
</evidence>
<dbReference type="InterPro" id="IPR036188">
    <property type="entry name" value="FAD/NAD-bd_sf"/>
</dbReference>
<reference evidence="14 16" key="1">
    <citation type="submission" date="2015-02" db="EMBL/GenBank/DDBJ databases">
        <authorList>
            <person name="Chooi Y.-H."/>
        </authorList>
    </citation>
    <scope>NUCLEOTIDE SEQUENCE [LARGE SCALE GENOMIC DNA]</scope>
    <source>
        <strain evidence="14">E3</strain>
    </source>
</reference>
<keyword evidence="9" id="KW-0560">Oxidoreductase</keyword>
<evidence type="ECO:0000259" key="13">
    <source>
        <dbReference type="Pfam" id="PF07992"/>
    </source>
</evidence>
<dbReference type="InterPro" id="IPR050151">
    <property type="entry name" value="Class-I_Pyr_Nuc-Dis_Oxidored"/>
</dbReference>
<dbReference type="AlphaFoldDB" id="A0A0G4J778"/>
<dbReference type="InterPro" id="IPR016156">
    <property type="entry name" value="FAD/NAD-linked_Rdtase_dimer_sf"/>
</dbReference>
<feature type="domain" description="FAD/NAD(P)-binding" evidence="13">
    <location>
        <begin position="19"/>
        <end position="340"/>
    </location>
</feature>
<dbReference type="EMBL" id="OVEO01000004">
    <property type="protein sequence ID" value="SPQ95676.1"/>
    <property type="molecule type" value="Genomic_DNA"/>
</dbReference>
<dbReference type="GO" id="GO:0005829">
    <property type="term" value="C:cytosol"/>
    <property type="evidence" value="ECO:0007669"/>
    <property type="project" value="TreeGrafter"/>
</dbReference>
<dbReference type="PANTHER" id="PTHR22912:SF93">
    <property type="entry name" value="SOLUBLE PYRIDINE NUCLEOTIDE TRANSHYDROGENASE"/>
    <property type="match status" value="1"/>
</dbReference>
<evidence type="ECO:0000256" key="10">
    <source>
        <dbReference type="ARBA" id="ARBA00023027"/>
    </source>
</evidence>
<dbReference type="GO" id="GO:0004148">
    <property type="term" value="F:dihydrolipoyl dehydrogenase (NADH) activity"/>
    <property type="evidence" value="ECO:0007669"/>
    <property type="project" value="TreeGrafter"/>
</dbReference>
<keyword evidence="16" id="KW-1185">Reference proteome</keyword>
<dbReference type="GO" id="GO:0006103">
    <property type="term" value="P:2-oxoglutarate metabolic process"/>
    <property type="evidence" value="ECO:0007669"/>
    <property type="project" value="TreeGrafter"/>
</dbReference>
<name>A0A0G4J778_PLABS</name>
<evidence type="ECO:0000313" key="17">
    <source>
        <dbReference type="Proteomes" id="UP000290189"/>
    </source>
</evidence>
<gene>
    <name evidence="14" type="ORF">PBRA_003205</name>
    <name evidence="15" type="ORF">PLBR_LOCUS2891</name>
</gene>
<evidence type="ECO:0000259" key="12">
    <source>
        <dbReference type="Pfam" id="PF02852"/>
    </source>
</evidence>
<evidence type="ECO:0000256" key="7">
    <source>
        <dbReference type="ARBA" id="ARBA00022827"/>
    </source>
</evidence>
<evidence type="ECO:0000256" key="3">
    <source>
        <dbReference type="ARBA" id="ARBA00004496"/>
    </source>
</evidence>
<dbReference type="Pfam" id="PF07992">
    <property type="entry name" value="Pyr_redox_2"/>
    <property type="match status" value="1"/>
</dbReference>
<dbReference type="OMA" id="ESAMARM"/>
<keyword evidence="6" id="KW-0285">Flavoprotein</keyword>
<keyword evidence="8" id="KW-0521">NADP</keyword>
<dbReference type="SUPFAM" id="SSF51905">
    <property type="entry name" value="FAD/NAD(P)-binding domain"/>
    <property type="match status" value="1"/>
</dbReference>
<dbReference type="STRING" id="37360.A0A0G4J778"/>
<protein>
    <recommendedName>
        <fullName evidence="4">NAD(P)(+) transhydrogenase (Si-specific)</fullName>
        <ecNumber evidence="4">1.6.1.1</ecNumber>
    </recommendedName>
    <alternativeName>
        <fullName evidence="11">NAD(P)(+) transhydrogenase [B-specific]</fullName>
    </alternativeName>
</protein>
<reference evidence="15 17" key="2">
    <citation type="submission" date="2018-03" db="EMBL/GenBank/DDBJ databases">
        <authorList>
            <person name="Fogelqvist J."/>
        </authorList>
    </citation>
    <scope>NUCLEOTIDE SEQUENCE [LARGE SCALE GENOMIC DNA]</scope>
</reference>
<evidence type="ECO:0000313" key="16">
    <source>
        <dbReference type="Proteomes" id="UP000039324"/>
    </source>
</evidence>
<geneLocation type="mitochondrion" evidence="15"/>
<evidence type="ECO:0000313" key="15">
    <source>
        <dbReference type="EMBL" id="SPQ95676.1"/>
    </source>
</evidence>
<keyword evidence="7" id="KW-0274">FAD</keyword>
<dbReference type="Proteomes" id="UP000290189">
    <property type="component" value="Unassembled WGS sequence"/>
</dbReference>
<dbReference type="OrthoDB" id="361797at2759"/>
<accession>A0A0G4J778</accession>
<keyword evidence="15" id="KW-0496">Mitochondrion</keyword>
<sequence length="489" mass="52847">MATARASARAKKAIATHLDAIVIGSGPAGQRAAEYLAQKGKKAAVVNPMAEVGSLKLALSTGAALPFFTFREAVLYLSGQRQTAFESEPDGPQRRISREAILHRIESVAKWSTESAMARMHAAGVAVVHGVARFVGPHMLRVSDTIMHRPITMTADAFIIATGSHTVNDPNIPFDGRHIIPCDRMLQYLTHRIPRRPIIIGATVQGVEYASTLASLPNVQPTVVESNPDVLPQMDDGMRRRLFERMRQKGVAFKIGARALDVDVVQSTGEVHVALSTGETVVGDVAVFAQSKSGNTDNLNLEAAMGSPDGIDSRGFIKVNRDMQTMAPHIYAVGNVISQTGVSYLSGYQSLEAARHILGEPVPQRSLDDELIPITINSIPQVSRVGPTQQALTRQQRPFVTGYAHHTELAIGQMLQRPGFMKLLIDPDTKRVLSVHTLGSAANESIHIGQAVVAFQGTADYLVTNIWNYPSFAEAYRVAALDALSKCPT</sequence>
<evidence type="ECO:0000256" key="5">
    <source>
        <dbReference type="ARBA" id="ARBA00022490"/>
    </source>
</evidence>
<dbReference type="Gene3D" id="3.30.390.30">
    <property type="match status" value="1"/>
</dbReference>
<evidence type="ECO:0000256" key="11">
    <source>
        <dbReference type="ARBA" id="ARBA00031183"/>
    </source>
</evidence>
<dbReference type="Proteomes" id="UP000039324">
    <property type="component" value="Unassembled WGS sequence"/>
</dbReference>
<evidence type="ECO:0000256" key="1">
    <source>
        <dbReference type="ARBA" id="ARBA00001974"/>
    </source>
</evidence>
<dbReference type="Pfam" id="PF02852">
    <property type="entry name" value="Pyr_redox_dim"/>
    <property type="match status" value="1"/>
</dbReference>
<feature type="domain" description="Pyridine nucleotide-disulphide oxidoreductase dimerisation" evidence="12">
    <location>
        <begin position="372"/>
        <end position="479"/>
    </location>
</feature>
<dbReference type="EMBL" id="CDSF01000144">
    <property type="protein sequence ID" value="CEP03445.1"/>
    <property type="molecule type" value="Genomic_DNA"/>
</dbReference>
<dbReference type="InterPro" id="IPR004099">
    <property type="entry name" value="Pyr_nucl-diS_OxRdtase_dimer"/>
</dbReference>
<evidence type="ECO:0000256" key="4">
    <source>
        <dbReference type="ARBA" id="ARBA00012772"/>
    </source>
</evidence>
<evidence type="ECO:0000313" key="14">
    <source>
        <dbReference type="EMBL" id="CEP03445.1"/>
    </source>
</evidence>
<comment type="subcellular location">
    <subcellularLocation>
        <location evidence="3">Cytoplasm</location>
    </subcellularLocation>
</comment>
<dbReference type="PRINTS" id="PR00411">
    <property type="entry name" value="PNDRDTASEI"/>
</dbReference>
<proteinExistence type="predicted"/>
<dbReference type="PRINTS" id="PR00368">
    <property type="entry name" value="FADPNR"/>
</dbReference>